<evidence type="ECO:0000313" key="13">
    <source>
        <dbReference type="EMBL" id="MED1203667.1"/>
    </source>
</evidence>
<evidence type="ECO:0000256" key="9">
    <source>
        <dbReference type="ARBA" id="ARBA00022989"/>
    </source>
</evidence>
<evidence type="ECO:0000256" key="7">
    <source>
        <dbReference type="ARBA" id="ARBA00022723"/>
    </source>
</evidence>
<keyword evidence="10" id="KW-0408">Iron</keyword>
<evidence type="ECO:0000256" key="1">
    <source>
        <dbReference type="ARBA" id="ARBA00004651"/>
    </source>
</evidence>
<dbReference type="PIRSF" id="PIRSF000267">
    <property type="entry name" value="Cyt_oxidse_sub2"/>
    <property type="match status" value="1"/>
</dbReference>
<dbReference type="PANTHER" id="PTHR43141:SF5">
    <property type="entry name" value="CYTOCHROME BD-I UBIQUINOL OXIDASE SUBUNIT 2"/>
    <property type="match status" value="1"/>
</dbReference>
<keyword evidence="5" id="KW-0349">Heme</keyword>
<evidence type="ECO:0000313" key="14">
    <source>
        <dbReference type="Proteomes" id="UP001341444"/>
    </source>
</evidence>
<dbReference type="Pfam" id="PF02322">
    <property type="entry name" value="Cyt_bd_oxida_II"/>
    <property type="match status" value="1"/>
</dbReference>
<dbReference type="EMBL" id="JARMAB010000013">
    <property type="protein sequence ID" value="MED1203667.1"/>
    <property type="molecule type" value="Genomic_DNA"/>
</dbReference>
<evidence type="ECO:0000256" key="3">
    <source>
        <dbReference type="ARBA" id="ARBA00022448"/>
    </source>
</evidence>
<dbReference type="InterPro" id="IPR003317">
    <property type="entry name" value="Cyt-d_oxidase_su2"/>
</dbReference>
<keyword evidence="8" id="KW-0249">Electron transport</keyword>
<keyword evidence="6 12" id="KW-0812">Transmembrane</keyword>
<keyword evidence="11 12" id="KW-0472">Membrane</keyword>
<comment type="similarity">
    <text evidence="2">Belongs to the cytochrome ubiquinol oxidase subunit 2 family.</text>
</comment>
<keyword evidence="3" id="KW-0813">Transport</keyword>
<evidence type="ECO:0000256" key="10">
    <source>
        <dbReference type="ARBA" id="ARBA00023004"/>
    </source>
</evidence>
<keyword evidence="14" id="KW-1185">Reference proteome</keyword>
<dbReference type="Proteomes" id="UP001341444">
    <property type="component" value="Unassembled WGS sequence"/>
</dbReference>
<feature type="transmembrane region" description="Helical" evidence="12">
    <location>
        <begin position="260"/>
        <end position="283"/>
    </location>
</feature>
<feature type="transmembrane region" description="Helical" evidence="12">
    <location>
        <begin position="6"/>
        <end position="25"/>
    </location>
</feature>
<protein>
    <submittedName>
        <fullName evidence="13">Cytochrome d ubiquinol oxidase subunit II</fullName>
    </submittedName>
</protein>
<feature type="transmembrane region" description="Helical" evidence="12">
    <location>
        <begin position="231"/>
        <end position="248"/>
    </location>
</feature>
<gene>
    <name evidence="13" type="primary">cydB</name>
    <name evidence="13" type="ORF">P4T90_11355</name>
</gene>
<evidence type="ECO:0000256" key="6">
    <source>
        <dbReference type="ARBA" id="ARBA00022692"/>
    </source>
</evidence>
<reference evidence="13 14" key="1">
    <citation type="submission" date="2023-03" db="EMBL/GenBank/DDBJ databases">
        <title>Bacillus Genome Sequencing.</title>
        <authorList>
            <person name="Dunlap C."/>
        </authorList>
    </citation>
    <scope>NUCLEOTIDE SEQUENCE [LARGE SCALE GENOMIC DNA]</scope>
    <source>
        <strain evidence="13 14">B-23453</strain>
    </source>
</reference>
<proteinExistence type="inferred from homology"/>
<sequence>MLSLNALWFLLIAVLFVGFVFLEGFDFGIGMSSRFVAKNDIERRAFINTIGPFWDANEVWLITAVGAMFAAFPNWYASLLSGFYLPFVFLLLALIGRGVAFEFRGKSESKAWRNTWDWIIFFGSMLPPMILGIVFAAFLKGIPLDKQMNIHLHFTDVVNVYTLLGGITLTVLCLWHGLIFATLRTVDDLRDRCRRAAKKLLPINALFLLVFILMTFFSTDVFAHHGMLLESLFILGVLVYLLAGFFLTKKRDGWSFVMSGFTLILLIASVFIGLFPNVLISSISSQYDLTIHNASSSSYSLKIITYLSLTLLPFVLGYQIWSYYVFRKRVNHKERMEY</sequence>
<dbReference type="PANTHER" id="PTHR43141">
    <property type="entry name" value="CYTOCHROME BD2 SUBUNIT II"/>
    <property type="match status" value="1"/>
</dbReference>
<comment type="caution">
    <text evidence="13">The sequence shown here is derived from an EMBL/GenBank/DDBJ whole genome shotgun (WGS) entry which is preliminary data.</text>
</comment>
<evidence type="ECO:0000256" key="8">
    <source>
        <dbReference type="ARBA" id="ARBA00022982"/>
    </source>
</evidence>
<evidence type="ECO:0000256" key="2">
    <source>
        <dbReference type="ARBA" id="ARBA00007543"/>
    </source>
</evidence>
<feature type="transmembrane region" description="Helical" evidence="12">
    <location>
        <begin position="158"/>
        <end position="179"/>
    </location>
</feature>
<name>A0ABU6MG47_9BACI</name>
<accession>A0ABU6MG47</accession>
<keyword evidence="7" id="KW-0479">Metal-binding</keyword>
<feature type="transmembrane region" description="Helical" evidence="12">
    <location>
        <begin position="83"/>
        <end position="103"/>
    </location>
</feature>
<keyword evidence="4" id="KW-1003">Cell membrane</keyword>
<feature type="transmembrane region" description="Helical" evidence="12">
    <location>
        <begin position="303"/>
        <end position="326"/>
    </location>
</feature>
<keyword evidence="9 12" id="KW-1133">Transmembrane helix</keyword>
<feature type="transmembrane region" description="Helical" evidence="12">
    <location>
        <begin position="200"/>
        <end position="219"/>
    </location>
</feature>
<evidence type="ECO:0000256" key="12">
    <source>
        <dbReference type="SAM" id="Phobius"/>
    </source>
</evidence>
<evidence type="ECO:0000256" key="4">
    <source>
        <dbReference type="ARBA" id="ARBA00022475"/>
    </source>
</evidence>
<evidence type="ECO:0000256" key="5">
    <source>
        <dbReference type="ARBA" id="ARBA00022617"/>
    </source>
</evidence>
<organism evidence="13 14">
    <name type="scientific">Heyndrickxia acidicola</name>
    <dbReference type="NCBI Taxonomy" id="209389"/>
    <lineage>
        <taxon>Bacteria</taxon>
        <taxon>Bacillati</taxon>
        <taxon>Bacillota</taxon>
        <taxon>Bacilli</taxon>
        <taxon>Bacillales</taxon>
        <taxon>Bacillaceae</taxon>
        <taxon>Heyndrickxia</taxon>
    </lineage>
</organism>
<comment type="subcellular location">
    <subcellularLocation>
        <location evidence="1">Cell membrane</location>
        <topology evidence="1">Multi-pass membrane protein</topology>
    </subcellularLocation>
</comment>
<dbReference type="RefSeq" id="WP_066271430.1">
    <property type="nucleotide sequence ID" value="NZ_JARMAB010000013.1"/>
</dbReference>
<evidence type="ECO:0000256" key="11">
    <source>
        <dbReference type="ARBA" id="ARBA00023136"/>
    </source>
</evidence>
<dbReference type="NCBIfam" id="TIGR00203">
    <property type="entry name" value="cydB"/>
    <property type="match status" value="1"/>
</dbReference>
<feature type="transmembrane region" description="Helical" evidence="12">
    <location>
        <begin position="115"/>
        <end position="138"/>
    </location>
</feature>